<organism evidence="1 2">
    <name type="scientific">Pseudorhodoferax soli</name>
    <dbReference type="NCBI Taxonomy" id="545864"/>
    <lineage>
        <taxon>Bacteria</taxon>
        <taxon>Pseudomonadati</taxon>
        <taxon>Pseudomonadota</taxon>
        <taxon>Betaproteobacteria</taxon>
        <taxon>Burkholderiales</taxon>
        <taxon>Comamonadaceae</taxon>
    </lineage>
</organism>
<dbReference type="OrthoDB" id="8907729at2"/>
<reference evidence="1 2" key="1">
    <citation type="submission" date="2018-07" db="EMBL/GenBank/DDBJ databases">
        <title>Genomic Encyclopedia of Type Strains, Phase IV (KMG-IV): sequencing the most valuable type-strain genomes for metagenomic binning, comparative biology and taxonomic classification.</title>
        <authorList>
            <person name="Goeker M."/>
        </authorList>
    </citation>
    <scope>NUCLEOTIDE SEQUENCE [LARGE SCALE GENOMIC DNA]</scope>
    <source>
        <strain evidence="1 2">DSM 21634</strain>
    </source>
</reference>
<sequence>MKLAFTAPTASDLDRERGLAAAYLFLKRSGISIEEVKQGIDARASWVDSGMSPMLEPDPILLTAAEAWDNAMEAAFMTCYGDRSTQWGAALRIVPDNDQGSDPQG</sequence>
<dbReference type="AlphaFoldDB" id="A0A368XGE0"/>
<dbReference type="Proteomes" id="UP000252884">
    <property type="component" value="Unassembled WGS sequence"/>
</dbReference>
<dbReference type="RefSeq" id="WP_114471464.1">
    <property type="nucleotide sequence ID" value="NZ_QPJK01000011.1"/>
</dbReference>
<keyword evidence="2" id="KW-1185">Reference proteome</keyword>
<gene>
    <name evidence="1" type="ORF">DES41_11146</name>
</gene>
<accession>A0A368XGE0</accession>
<evidence type="ECO:0000313" key="2">
    <source>
        <dbReference type="Proteomes" id="UP000252884"/>
    </source>
</evidence>
<evidence type="ECO:0000313" key="1">
    <source>
        <dbReference type="EMBL" id="RCW66088.1"/>
    </source>
</evidence>
<comment type="caution">
    <text evidence="1">The sequence shown here is derived from an EMBL/GenBank/DDBJ whole genome shotgun (WGS) entry which is preliminary data.</text>
</comment>
<proteinExistence type="predicted"/>
<protein>
    <submittedName>
        <fullName evidence="1">Uncharacterized protein</fullName>
    </submittedName>
</protein>
<dbReference type="EMBL" id="QPJK01000011">
    <property type="protein sequence ID" value="RCW66088.1"/>
    <property type="molecule type" value="Genomic_DNA"/>
</dbReference>
<name>A0A368XGE0_9BURK</name>